<evidence type="ECO:0000313" key="8">
    <source>
        <dbReference type="Proteomes" id="UP000188481"/>
    </source>
</evidence>
<dbReference type="GO" id="GO:0008320">
    <property type="term" value="F:protein transmembrane transporter activity"/>
    <property type="evidence" value="ECO:0007669"/>
    <property type="project" value="TreeGrafter"/>
</dbReference>
<dbReference type="GO" id="GO:0098046">
    <property type="term" value="C:type V protein secretion system complex"/>
    <property type="evidence" value="ECO:0007669"/>
    <property type="project" value="TreeGrafter"/>
</dbReference>
<keyword evidence="1" id="KW-0472">Membrane</keyword>
<feature type="domain" description="ShlB POTRA" evidence="6">
    <location>
        <begin position="145"/>
        <end position="194"/>
    </location>
</feature>
<protein>
    <submittedName>
        <fullName evidence="7">Hemin-binding protein</fullName>
    </submittedName>
</protein>
<evidence type="ECO:0000313" key="7">
    <source>
        <dbReference type="EMBL" id="OOF48680.1"/>
    </source>
</evidence>
<dbReference type="Pfam" id="PF08479">
    <property type="entry name" value="POTRA_2"/>
    <property type="match status" value="1"/>
</dbReference>
<comment type="caution">
    <text evidence="7">The sequence shown here is derived from an EMBL/GenBank/DDBJ whole genome shotgun (WGS) entry which is preliminary data.</text>
</comment>
<name>A0A1V3J127_9PAST</name>
<dbReference type="EMBL" id="MLHN01000026">
    <property type="protein sequence ID" value="OOF48680.1"/>
    <property type="molecule type" value="Genomic_DNA"/>
</dbReference>
<dbReference type="InterPro" id="IPR035251">
    <property type="entry name" value="ShlB_POTRA"/>
</dbReference>
<evidence type="ECO:0000259" key="6">
    <source>
        <dbReference type="Pfam" id="PF17287"/>
    </source>
</evidence>
<dbReference type="InterPro" id="IPR013686">
    <property type="entry name" value="Polypept-transport_assoc_ShlB"/>
</dbReference>
<evidence type="ECO:0000259" key="4">
    <source>
        <dbReference type="Pfam" id="PF03865"/>
    </source>
</evidence>
<dbReference type="RefSeq" id="WP_077543077.1">
    <property type="nucleotide sequence ID" value="NZ_MLHN01000026.1"/>
</dbReference>
<dbReference type="Proteomes" id="UP000188481">
    <property type="component" value="Unassembled WGS sequence"/>
</dbReference>
<feature type="domain" description="Polypeptide-transport-associated ShlB-type" evidence="5">
    <location>
        <begin position="74"/>
        <end position="142"/>
    </location>
</feature>
<dbReference type="InterPro" id="IPR005565">
    <property type="entry name" value="Hemolysn_activator_HlyB_C"/>
</dbReference>
<keyword evidence="3" id="KW-0998">Cell outer membrane</keyword>
<dbReference type="Pfam" id="PF17287">
    <property type="entry name" value="POTRA_3"/>
    <property type="match status" value="1"/>
</dbReference>
<keyword evidence="8" id="KW-1185">Reference proteome</keyword>
<dbReference type="InterPro" id="IPR051544">
    <property type="entry name" value="TPS_OM_transporter"/>
</dbReference>
<evidence type="ECO:0000256" key="3">
    <source>
        <dbReference type="ARBA" id="ARBA00023237"/>
    </source>
</evidence>
<gene>
    <name evidence="7" type="ORF">BKK54_10645</name>
</gene>
<dbReference type="PIRSF" id="PIRSF029745">
    <property type="entry name" value="FhaC"/>
    <property type="match status" value="1"/>
</dbReference>
<dbReference type="Pfam" id="PF03865">
    <property type="entry name" value="ShlB"/>
    <property type="match status" value="1"/>
</dbReference>
<dbReference type="PANTHER" id="PTHR34597">
    <property type="entry name" value="SLR1661 PROTEIN"/>
    <property type="match status" value="1"/>
</dbReference>
<proteinExistence type="predicted"/>
<dbReference type="InterPro" id="IPR027282">
    <property type="entry name" value="TPS"/>
</dbReference>
<sequence length="545" mass="63097">MKHLPILIACLPMFTWANEQPISIQNEFNRFQQQTKKQNEQFQQVQQRRWFEQHQYQVEQQENAQADLSQVCLPYSEIQFVGFHLIDPLPFAPKKNECLNEDRLNQLSQALTEAYLALGYIYNPFQFEDDHSGKLTMRVTEGRISQLSSNSHRLNFSMLLPNSLGKPLNIKDLDQALDQANKMPGSKVSVDVLPAKNGEIELAFVNEEKSRLTGYLGLDNFASKRSGRWQAKGGLNIDSPLGLSDSLYLNVSHSLKSYRHNFNRSLSFFHTIPYGYWTLSSFGSFSAFKSNVPLQHHSVEQKGHTWQAALRGDYTFRRDSNSISNLYAQLERIKSKSYFQDSLILLQSPTLTTVQIGVNHLQLFSYGSLITDFSYERGLRRWNATLNQGQDQPEGQFNRWRAELQFNAFYPIKSQTFHQSSRLIGQYSRNYLPAIKQEELLGRYAVRGINDFSQSAEKNIVLRNNFGWLYQYKQWQIEPYLGVDIGMQKATSPDADSQKAFGYAVGLKTTHPAWYMQLEWATGRLFQRNQIVQERSINANWYVMF</sequence>
<dbReference type="Gene3D" id="2.40.160.50">
    <property type="entry name" value="membrane protein fhac: a member of the omp85/tpsb transporter family"/>
    <property type="match status" value="1"/>
</dbReference>
<dbReference type="GO" id="GO:0046819">
    <property type="term" value="P:protein secretion by the type V secretion system"/>
    <property type="evidence" value="ECO:0007669"/>
    <property type="project" value="TreeGrafter"/>
</dbReference>
<organism evidence="7 8">
    <name type="scientific">Rodentibacter genomosp. 1</name>
    <dbReference type="NCBI Taxonomy" id="1908264"/>
    <lineage>
        <taxon>Bacteria</taxon>
        <taxon>Pseudomonadati</taxon>
        <taxon>Pseudomonadota</taxon>
        <taxon>Gammaproteobacteria</taxon>
        <taxon>Pasteurellales</taxon>
        <taxon>Pasteurellaceae</taxon>
        <taxon>Rodentibacter</taxon>
    </lineage>
</organism>
<reference evidence="7 8" key="1">
    <citation type="submission" date="2016-10" db="EMBL/GenBank/DDBJ databases">
        <title>Rodentibacter gen. nov. and new species.</title>
        <authorList>
            <person name="Christensen H."/>
        </authorList>
    </citation>
    <scope>NUCLEOTIDE SEQUENCE [LARGE SCALE GENOMIC DNA]</scope>
    <source>
        <strain evidence="8">ppn416</strain>
    </source>
</reference>
<keyword evidence="1" id="KW-1134">Transmembrane beta strand</keyword>
<dbReference type="AlphaFoldDB" id="A0A1V3J127"/>
<keyword evidence="2" id="KW-0812">Transmembrane</keyword>
<dbReference type="PANTHER" id="PTHR34597:SF3">
    <property type="entry name" value="OUTER MEMBRANE TRANSPORTER CDIB"/>
    <property type="match status" value="1"/>
</dbReference>
<dbReference type="Gene3D" id="3.10.20.310">
    <property type="entry name" value="membrane protein fhac"/>
    <property type="match status" value="1"/>
</dbReference>
<accession>A0A1V3J127</accession>
<evidence type="ECO:0000256" key="2">
    <source>
        <dbReference type="ARBA" id="ARBA00022692"/>
    </source>
</evidence>
<evidence type="ECO:0000259" key="5">
    <source>
        <dbReference type="Pfam" id="PF08479"/>
    </source>
</evidence>
<evidence type="ECO:0000256" key="1">
    <source>
        <dbReference type="ARBA" id="ARBA00022452"/>
    </source>
</evidence>
<dbReference type="STRING" id="1908264.BKK54_10645"/>
<feature type="domain" description="Haemolysin activator HlyB C-terminal" evidence="4">
    <location>
        <begin position="198"/>
        <end position="508"/>
    </location>
</feature>